<accession>A0A426UBG7</accession>
<evidence type="ECO:0000256" key="9">
    <source>
        <dbReference type="HAMAP-Rule" id="MF_00096"/>
    </source>
</evidence>
<dbReference type="CDD" id="cd03284">
    <property type="entry name" value="ABC_MutS1"/>
    <property type="match status" value="1"/>
</dbReference>
<dbReference type="InterPro" id="IPR016151">
    <property type="entry name" value="DNA_mismatch_repair_MutS_N"/>
</dbReference>
<dbReference type="PROSITE" id="PS00486">
    <property type="entry name" value="DNA_MISMATCH_REPAIR_2"/>
    <property type="match status" value="1"/>
</dbReference>
<feature type="domain" description="DNA mismatch repair proteins mutS family" evidence="12">
    <location>
        <begin position="852"/>
        <end position="868"/>
    </location>
</feature>
<dbReference type="AlphaFoldDB" id="A0A426UBG7"/>
<feature type="compositionally biased region" description="Low complexity" evidence="11">
    <location>
        <begin position="1013"/>
        <end position="1023"/>
    </location>
</feature>
<dbReference type="InterPro" id="IPR000432">
    <property type="entry name" value="DNA_mismatch_repair_MutS_C"/>
</dbReference>
<dbReference type="PANTHER" id="PTHR11361">
    <property type="entry name" value="DNA MISMATCH REPAIR PROTEIN MUTS FAMILY MEMBER"/>
    <property type="match status" value="1"/>
</dbReference>
<dbReference type="Gene3D" id="3.40.50.300">
    <property type="entry name" value="P-loop containing nucleotide triphosphate hydrolases"/>
    <property type="match status" value="1"/>
</dbReference>
<evidence type="ECO:0000256" key="11">
    <source>
        <dbReference type="SAM" id="MobiDB-lite"/>
    </source>
</evidence>
<dbReference type="Gene3D" id="3.40.1170.10">
    <property type="entry name" value="DNA repair protein MutS, domain I"/>
    <property type="match status" value="1"/>
</dbReference>
<evidence type="ECO:0000259" key="12">
    <source>
        <dbReference type="PROSITE" id="PS00486"/>
    </source>
</evidence>
<feature type="region of interest" description="Disordered" evidence="11">
    <location>
        <begin position="968"/>
        <end position="1023"/>
    </location>
</feature>
<dbReference type="GO" id="GO:0005524">
    <property type="term" value="F:ATP binding"/>
    <property type="evidence" value="ECO:0007669"/>
    <property type="project" value="UniProtKB-UniRule"/>
</dbReference>
<evidence type="ECO:0000256" key="4">
    <source>
        <dbReference type="ARBA" id="ARBA00022763"/>
    </source>
</evidence>
<dbReference type="Pfam" id="PF00488">
    <property type="entry name" value="MutS_V"/>
    <property type="match status" value="1"/>
</dbReference>
<dbReference type="GO" id="GO:0030983">
    <property type="term" value="F:mismatched DNA binding"/>
    <property type="evidence" value="ECO:0007669"/>
    <property type="project" value="InterPro"/>
</dbReference>
<dbReference type="Pfam" id="PF05192">
    <property type="entry name" value="MutS_III"/>
    <property type="match status" value="1"/>
</dbReference>
<feature type="binding site" evidence="9">
    <location>
        <begin position="778"/>
        <end position="785"/>
    </location>
    <ligand>
        <name>ATP</name>
        <dbReference type="ChEBI" id="CHEBI:30616"/>
    </ligand>
</feature>
<feature type="compositionally biased region" description="Polar residues" evidence="11">
    <location>
        <begin position="502"/>
        <end position="515"/>
    </location>
</feature>
<comment type="function">
    <text evidence="8 9">This protein is involved in the repair of mismatches in DNA. It is possible that it carries out the mismatch recognition step. This protein has a weak ATPase activity.</text>
</comment>
<dbReference type="InterPro" id="IPR036187">
    <property type="entry name" value="DNA_mismatch_repair_MutS_sf"/>
</dbReference>
<dbReference type="SMART" id="SM00533">
    <property type="entry name" value="MUTSd"/>
    <property type="match status" value="1"/>
</dbReference>
<name>A0A426UBG7_9CHLR</name>
<comment type="caution">
    <text evidence="13">The sequence shown here is derived from an EMBL/GenBank/DDBJ whole genome shotgun (WGS) entry which is preliminary data.</text>
</comment>
<dbReference type="SUPFAM" id="SSF52540">
    <property type="entry name" value="P-loop containing nucleoside triphosphate hydrolases"/>
    <property type="match status" value="1"/>
</dbReference>
<feature type="region of interest" description="Disordered" evidence="11">
    <location>
        <begin position="465"/>
        <end position="547"/>
    </location>
</feature>
<dbReference type="InterPro" id="IPR027417">
    <property type="entry name" value="P-loop_NTPase"/>
</dbReference>
<dbReference type="Gene3D" id="1.10.1420.10">
    <property type="match status" value="3"/>
</dbReference>
<dbReference type="Pfam" id="PF05190">
    <property type="entry name" value="MutS_IV"/>
    <property type="match status" value="1"/>
</dbReference>
<dbReference type="PIRSF" id="PIRSF037677">
    <property type="entry name" value="DNA_mis_repair_Msh6"/>
    <property type="match status" value="1"/>
</dbReference>
<dbReference type="InterPro" id="IPR017261">
    <property type="entry name" value="DNA_mismatch_repair_MutS/MSH"/>
</dbReference>
<evidence type="ECO:0000313" key="13">
    <source>
        <dbReference type="EMBL" id="RRR78123.1"/>
    </source>
</evidence>
<dbReference type="GO" id="GO:0140664">
    <property type="term" value="F:ATP-dependent DNA damage sensor activity"/>
    <property type="evidence" value="ECO:0007669"/>
    <property type="project" value="InterPro"/>
</dbReference>
<evidence type="ECO:0000256" key="2">
    <source>
        <dbReference type="ARBA" id="ARBA00021982"/>
    </source>
</evidence>
<evidence type="ECO:0000256" key="7">
    <source>
        <dbReference type="ARBA" id="ARBA00023204"/>
    </source>
</evidence>
<protein>
    <recommendedName>
        <fullName evidence="2 9">DNA mismatch repair protein MutS</fullName>
    </recommendedName>
</protein>
<gene>
    <name evidence="9 13" type="primary">mutS</name>
    <name evidence="13" type="ORF">EI684_00695</name>
</gene>
<comment type="similarity">
    <text evidence="1 9 10">Belongs to the DNA mismatch repair MutS family.</text>
</comment>
<feature type="compositionally biased region" description="Low complexity" evidence="11">
    <location>
        <begin position="973"/>
        <end position="984"/>
    </location>
</feature>
<evidence type="ECO:0000256" key="3">
    <source>
        <dbReference type="ARBA" id="ARBA00022741"/>
    </source>
</evidence>
<dbReference type="InterPro" id="IPR036678">
    <property type="entry name" value="MutS_con_dom_sf"/>
</dbReference>
<keyword evidence="7 9" id="KW-0234">DNA repair</keyword>
<proteinExistence type="inferred from homology"/>
<keyword evidence="6 9" id="KW-0238">DNA-binding</keyword>
<dbReference type="Gene3D" id="3.30.420.110">
    <property type="entry name" value="MutS, connector domain"/>
    <property type="match status" value="1"/>
</dbReference>
<reference evidence="13 14" key="1">
    <citation type="submission" date="2018-12" db="EMBL/GenBank/DDBJ databases">
        <title>Genome Sequence of Candidatus Viridilinea halotolerans isolated from saline sulfide-rich spring.</title>
        <authorList>
            <person name="Grouzdev D.S."/>
            <person name="Burganskaya E.I."/>
            <person name="Krutkina M.S."/>
            <person name="Sukhacheva M.V."/>
            <person name="Gorlenko V.M."/>
        </authorList>
    </citation>
    <scope>NUCLEOTIDE SEQUENCE [LARGE SCALE GENOMIC DNA]</scope>
    <source>
        <strain evidence="13">Chok-6</strain>
    </source>
</reference>
<dbReference type="Pfam" id="PF01624">
    <property type="entry name" value="MutS_I"/>
    <property type="match status" value="1"/>
</dbReference>
<dbReference type="InterPro" id="IPR045076">
    <property type="entry name" value="MutS"/>
</dbReference>
<evidence type="ECO:0000256" key="1">
    <source>
        <dbReference type="ARBA" id="ARBA00006271"/>
    </source>
</evidence>
<dbReference type="GO" id="GO:0003684">
    <property type="term" value="F:damaged DNA binding"/>
    <property type="evidence" value="ECO:0007669"/>
    <property type="project" value="UniProtKB-UniRule"/>
</dbReference>
<dbReference type="InterPro" id="IPR005748">
    <property type="entry name" value="DNA_mismatch_repair_MutS"/>
</dbReference>
<keyword evidence="4 9" id="KW-0227">DNA damage</keyword>
<organism evidence="13 14">
    <name type="scientific">Candidatus Viridilinea halotolerans</name>
    <dbReference type="NCBI Taxonomy" id="2491704"/>
    <lineage>
        <taxon>Bacteria</taxon>
        <taxon>Bacillati</taxon>
        <taxon>Chloroflexota</taxon>
        <taxon>Chloroflexia</taxon>
        <taxon>Chloroflexales</taxon>
        <taxon>Chloroflexineae</taxon>
        <taxon>Oscillochloridaceae</taxon>
        <taxon>Candidatus Viridilinea</taxon>
    </lineage>
</organism>
<dbReference type="SUPFAM" id="SSF48334">
    <property type="entry name" value="DNA repair protein MutS, domain III"/>
    <property type="match status" value="1"/>
</dbReference>
<evidence type="ECO:0000256" key="8">
    <source>
        <dbReference type="ARBA" id="ARBA00024647"/>
    </source>
</evidence>
<dbReference type="SUPFAM" id="SSF55271">
    <property type="entry name" value="DNA repair protein MutS, domain I"/>
    <property type="match status" value="1"/>
</dbReference>
<keyword evidence="3 9" id="KW-0547">Nucleotide-binding</keyword>
<dbReference type="InterPro" id="IPR007695">
    <property type="entry name" value="DNA_mismatch_repair_MutS-lik_N"/>
</dbReference>
<dbReference type="HAMAP" id="MF_00096">
    <property type="entry name" value="MutS"/>
    <property type="match status" value="1"/>
</dbReference>
<dbReference type="Pfam" id="PF05188">
    <property type="entry name" value="MutS_II"/>
    <property type="match status" value="1"/>
</dbReference>
<dbReference type="PANTHER" id="PTHR11361:SF34">
    <property type="entry name" value="DNA MISMATCH REPAIR PROTEIN MSH1, MITOCHONDRIAL"/>
    <property type="match status" value="1"/>
</dbReference>
<dbReference type="SMART" id="SM00534">
    <property type="entry name" value="MUTSac"/>
    <property type="match status" value="1"/>
</dbReference>
<keyword evidence="5 9" id="KW-0067">ATP-binding</keyword>
<evidence type="ECO:0000256" key="6">
    <source>
        <dbReference type="ARBA" id="ARBA00023125"/>
    </source>
</evidence>
<dbReference type="FunFam" id="3.40.50.300:FF:000870">
    <property type="entry name" value="MutS protein homolog 4"/>
    <property type="match status" value="1"/>
</dbReference>
<evidence type="ECO:0000256" key="10">
    <source>
        <dbReference type="RuleBase" id="RU003756"/>
    </source>
</evidence>
<dbReference type="GO" id="GO:0005829">
    <property type="term" value="C:cytosol"/>
    <property type="evidence" value="ECO:0007669"/>
    <property type="project" value="TreeGrafter"/>
</dbReference>
<sequence>MAKIELHAWYRQFRKLKDQAADAILLFRFGDFYETFDDDAKLIAELLDVTLTRKDYAVDRSQPKDRQKLHTPMAGMPYHAVERYVSDLVSRGYRVAIAEQLTETEASRNDTRPRSVFAAGIQPVAAGDMERKMVHRAIVRVITPGTVIDSSMLAAHANNYLVAAIVEGDAVGLAYADLSTGEFAAGEFHGERSTTQLQGELARLQAAEILVPDLPELRLPNLAPAQASLTQDLAPMTKDERDMLLPHERVARRLETANETRWTRGQVTAWPVWRWELGEAQEVLLRQLRVAALTAFGLDQHPLATRAAGALVQYVHETQRHQAAQLSHLRVYTTSSFMLLDPQTRRNLELLEPSRQGAKTTLISVLDRTRTPMGARLLRRWLAQPLLELAPLQARQAAVATFVEQSLLRAELREALGPIGDMERAINRIAQGSSVATPRDLVQLRTSLRALPAVLAALGDVQGLGIGGQGSGARDQGSGARDQGSGARDQEDDDLFGDNDIPNPQSLTPDTQSPIPGTPAPRTLNPEPRTLNPEPLNPDPRTLNPDPCADLLALLERALDDDPPALLGASNYLRSTEEGGERPRRVIRPGYDQRIDERIHLSRHAQEYIDRLEAKERERTGIKNLKVGYNNVFGYFIELSRTTDEQLIPKDYERKQTLVGAERYVTRQLKEWESVINEARLQLVELERDAFVRLCSELSDGLERLRATSRALAHLDTLAALADAAVRGRYVRPTLSEDTALRIVAGRHPVVEQVLNDRFVANDLTLDTTSEQLLIITGPNMSGKSTVLRQVALIVLMAQIGSFVPAEAAEVGLVDRIFTRIGAQDDIATGQSTFMVEMTETAALLLQSTPRSLIILDEVGRGTSTYDGMAIARAVVEYIHNEPRLGCRTLFATHYHELTALENELPRLRNYHMAAIEQAGQVVFLHELRRGSTDRSYGIHVAELAGIPSSVITRASALLRDLESNRQSLRAPQAQDQDADSAAQTSPPSLPVHGASSSLAPHGPQTPPPPATPLTEPTDLPPLASGQLSLFDLAPNPVVTYLRRLRLNEITPLEALMKLHELQKLAGPNE</sequence>
<dbReference type="SUPFAM" id="SSF53150">
    <property type="entry name" value="DNA repair protein MutS, domain II"/>
    <property type="match status" value="1"/>
</dbReference>
<dbReference type="InterPro" id="IPR007861">
    <property type="entry name" value="DNA_mismatch_repair_MutS_clamp"/>
</dbReference>
<dbReference type="EMBL" id="RSAS01000029">
    <property type="protein sequence ID" value="RRR78123.1"/>
    <property type="molecule type" value="Genomic_DNA"/>
</dbReference>
<dbReference type="GO" id="GO:0006298">
    <property type="term" value="P:mismatch repair"/>
    <property type="evidence" value="ECO:0007669"/>
    <property type="project" value="UniProtKB-UniRule"/>
</dbReference>
<evidence type="ECO:0000256" key="5">
    <source>
        <dbReference type="ARBA" id="ARBA00022840"/>
    </source>
</evidence>
<dbReference type="FunFam" id="1.10.1420.10:FF:000001">
    <property type="entry name" value="DNA mismatch repair protein MutS"/>
    <property type="match status" value="1"/>
</dbReference>
<dbReference type="NCBIfam" id="NF003810">
    <property type="entry name" value="PRK05399.1"/>
    <property type="match status" value="1"/>
</dbReference>
<dbReference type="InterPro" id="IPR007860">
    <property type="entry name" value="DNA_mmatch_repair_MutS_con_dom"/>
</dbReference>
<dbReference type="InterPro" id="IPR007696">
    <property type="entry name" value="DNA_mismatch_repair_MutS_core"/>
</dbReference>
<evidence type="ECO:0000313" key="14">
    <source>
        <dbReference type="Proteomes" id="UP000280307"/>
    </source>
</evidence>
<dbReference type="Proteomes" id="UP000280307">
    <property type="component" value="Unassembled WGS sequence"/>
</dbReference>